<dbReference type="Gene3D" id="3.40.50.1110">
    <property type="entry name" value="SGNH hydrolase"/>
    <property type="match status" value="1"/>
</dbReference>
<comment type="caution">
    <text evidence="2">The sequence shown here is derived from an EMBL/GenBank/DDBJ whole genome shotgun (WGS) entry which is preliminary data.</text>
</comment>
<dbReference type="EC" id="3.1.-.-" evidence="2"/>
<dbReference type="Proteomes" id="UP001225596">
    <property type="component" value="Unassembled WGS sequence"/>
</dbReference>
<keyword evidence="2" id="KW-0378">Hydrolase</keyword>
<sequence>MSRRQFLQAAALAPLAPYTPSGQHAILIGDSIFDNGRYTGSGPAVIVQVRERLSPGWKASLLAVDGATTESVVSQLERLPKDASHLVLSAGGNDALMKQSILDAPVKSSADTFMLLSKAVQEFEANYRKLIRACLEKEIPLMICTIYNGNFPDPGYQRRVSAALAVFNDAILRTATEFRLKALELRHICYKPEDYANSIETSSAGGEKIATAIVRELSALSARNPGAIIIGR</sequence>
<evidence type="ECO:0000313" key="3">
    <source>
        <dbReference type="Proteomes" id="UP001225596"/>
    </source>
</evidence>
<keyword evidence="3" id="KW-1185">Reference proteome</keyword>
<dbReference type="InterPro" id="IPR036514">
    <property type="entry name" value="SGNH_hydro_sf"/>
</dbReference>
<dbReference type="InterPro" id="IPR013830">
    <property type="entry name" value="SGNH_hydro"/>
</dbReference>
<dbReference type="GO" id="GO:0016787">
    <property type="term" value="F:hydrolase activity"/>
    <property type="evidence" value="ECO:0007669"/>
    <property type="project" value="UniProtKB-KW"/>
</dbReference>
<proteinExistence type="predicted"/>
<accession>A0ABU1BQK6</accession>
<gene>
    <name evidence="2" type="ORF">Q8A64_08110</name>
</gene>
<dbReference type="SUPFAM" id="SSF52266">
    <property type="entry name" value="SGNH hydrolase"/>
    <property type="match status" value="1"/>
</dbReference>
<dbReference type="RefSeq" id="WP_338436295.1">
    <property type="nucleotide sequence ID" value="NZ_JAUYVH010000003.1"/>
</dbReference>
<dbReference type="EMBL" id="JAUYVH010000003">
    <property type="protein sequence ID" value="MDQ9170374.1"/>
    <property type="molecule type" value="Genomic_DNA"/>
</dbReference>
<protein>
    <submittedName>
        <fullName evidence="2">SGNH/GDSL hydrolase family protein</fullName>
        <ecNumber evidence="2">3.1.-.-</ecNumber>
    </submittedName>
</protein>
<evidence type="ECO:0000259" key="1">
    <source>
        <dbReference type="Pfam" id="PF13472"/>
    </source>
</evidence>
<reference evidence="2 3" key="1">
    <citation type="submission" date="2023-08" db="EMBL/GenBank/DDBJ databases">
        <title>Oxalobacteraceae gen .nov., isolated from river sludge outside the plant.</title>
        <authorList>
            <person name="Zhao S.Y."/>
        </authorList>
    </citation>
    <scope>NUCLEOTIDE SEQUENCE [LARGE SCALE GENOMIC DNA]</scope>
    <source>
        <strain evidence="2 3">R-40</strain>
    </source>
</reference>
<name>A0ABU1BQK6_9BURK</name>
<dbReference type="Pfam" id="PF13472">
    <property type="entry name" value="Lipase_GDSL_2"/>
    <property type="match status" value="1"/>
</dbReference>
<feature type="domain" description="SGNH hydrolase-type esterase" evidence="1">
    <location>
        <begin position="27"/>
        <end position="194"/>
    </location>
</feature>
<organism evidence="2 3">
    <name type="scientific">Keguizhuia sedimenti</name>
    <dbReference type="NCBI Taxonomy" id="3064264"/>
    <lineage>
        <taxon>Bacteria</taxon>
        <taxon>Pseudomonadati</taxon>
        <taxon>Pseudomonadota</taxon>
        <taxon>Betaproteobacteria</taxon>
        <taxon>Burkholderiales</taxon>
        <taxon>Oxalobacteraceae</taxon>
        <taxon>Keguizhuia</taxon>
    </lineage>
</organism>
<dbReference type="CDD" id="cd00229">
    <property type="entry name" value="SGNH_hydrolase"/>
    <property type="match status" value="1"/>
</dbReference>
<evidence type="ECO:0000313" key="2">
    <source>
        <dbReference type="EMBL" id="MDQ9170374.1"/>
    </source>
</evidence>